<reference evidence="1" key="2">
    <citation type="submission" date="2023-05" db="EMBL/GenBank/DDBJ databases">
        <authorList>
            <consortium name="Lawrence Berkeley National Laboratory"/>
            <person name="Steindorff A."/>
            <person name="Hensen N."/>
            <person name="Bonometti L."/>
            <person name="Westerberg I."/>
            <person name="Brannstrom I.O."/>
            <person name="Guillou S."/>
            <person name="Cros-Aarteil S."/>
            <person name="Calhoun S."/>
            <person name="Haridas S."/>
            <person name="Kuo A."/>
            <person name="Mondo S."/>
            <person name="Pangilinan J."/>
            <person name="Riley R."/>
            <person name="Labutti K."/>
            <person name="Andreopoulos B."/>
            <person name="Lipzen A."/>
            <person name="Chen C."/>
            <person name="Yanf M."/>
            <person name="Daum C."/>
            <person name="Ng V."/>
            <person name="Clum A."/>
            <person name="Ohm R."/>
            <person name="Martin F."/>
            <person name="Silar P."/>
            <person name="Natvig D."/>
            <person name="Lalanne C."/>
            <person name="Gautier V."/>
            <person name="Ament-Velasquez S.L."/>
            <person name="Kruys A."/>
            <person name="Hutchinson M.I."/>
            <person name="Powell A.J."/>
            <person name="Barry K."/>
            <person name="Miller A.N."/>
            <person name="Grigoriev I.V."/>
            <person name="Debuchy R."/>
            <person name="Gladieux P."/>
            <person name="Thoren M.H."/>
            <person name="Johannesson H."/>
        </authorList>
    </citation>
    <scope>NUCLEOTIDE SEQUENCE</scope>
    <source>
        <strain evidence="1">PSN243</strain>
    </source>
</reference>
<proteinExistence type="predicted"/>
<protein>
    <submittedName>
        <fullName evidence="1">HAD-like domain-containing protein</fullName>
    </submittedName>
</protein>
<dbReference type="InterPro" id="IPR023214">
    <property type="entry name" value="HAD_sf"/>
</dbReference>
<dbReference type="PANTHER" id="PTHR28181">
    <property type="entry name" value="UPF0655 PROTEIN YCR015C"/>
    <property type="match status" value="1"/>
</dbReference>
<dbReference type="InterPro" id="IPR036412">
    <property type="entry name" value="HAD-like_sf"/>
</dbReference>
<dbReference type="PANTHER" id="PTHR28181:SF1">
    <property type="entry name" value="COLD TOLERANCE PROTEIN 1"/>
    <property type="match status" value="1"/>
</dbReference>
<sequence>MPLILLDFDGTITQSDSINSLVHSAITNSPTLSHDPGAASQAWAFIVNAWLADLEAHVAAYSPPAESRTTAEEELVYLESLEALEKASVARVEKAGLFAGLTEKKLEELGKEVVAKGEVRLRKGFEELMKEIGQRGLGVGVVSVNWSEGWVRGAVGTEVEGVVNSIGEDGRLKGPDVEGFGRDRMMLTAGDKVEAARGLVKRNGGGKWMYVGDSTTDLGCLLEADVGVVMGDRESSKLLQMLGRVGFEVPRVEERMEAQGLVWARDFEEVLRCGVLDWLRD</sequence>
<dbReference type="EMBL" id="MU865928">
    <property type="protein sequence ID" value="KAK4451467.1"/>
    <property type="molecule type" value="Genomic_DNA"/>
</dbReference>
<evidence type="ECO:0000313" key="1">
    <source>
        <dbReference type="EMBL" id="KAK4451467.1"/>
    </source>
</evidence>
<reference evidence="1" key="1">
    <citation type="journal article" date="2023" name="Mol. Phylogenet. Evol.">
        <title>Genome-scale phylogeny and comparative genomics of the fungal order Sordariales.</title>
        <authorList>
            <person name="Hensen N."/>
            <person name="Bonometti L."/>
            <person name="Westerberg I."/>
            <person name="Brannstrom I.O."/>
            <person name="Guillou S."/>
            <person name="Cros-Aarteil S."/>
            <person name="Calhoun S."/>
            <person name="Haridas S."/>
            <person name="Kuo A."/>
            <person name="Mondo S."/>
            <person name="Pangilinan J."/>
            <person name="Riley R."/>
            <person name="LaButti K."/>
            <person name="Andreopoulos B."/>
            <person name="Lipzen A."/>
            <person name="Chen C."/>
            <person name="Yan M."/>
            <person name="Daum C."/>
            <person name="Ng V."/>
            <person name="Clum A."/>
            <person name="Steindorff A."/>
            <person name="Ohm R.A."/>
            <person name="Martin F."/>
            <person name="Silar P."/>
            <person name="Natvig D.O."/>
            <person name="Lalanne C."/>
            <person name="Gautier V."/>
            <person name="Ament-Velasquez S.L."/>
            <person name="Kruys A."/>
            <person name="Hutchinson M.I."/>
            <person name="Powell A.J."/>
            <person name="Barry K."/>
            <person name="Miller A.N."/>
            <person name="Grigoriev I.V."/>
            <person name="Debuchy R."/>
            <person name="Gladieux P."/>
            <person name="Hiltunen Thoren M."/>
            <person name="Johannesson H."/>
        </authorList>
    </citation>
    <scope>NUCLEOTIDE SEQUENCE</scope>
    <source>
        <strain evidence="1">PSN243</strain>
    </source>
</reference>
<name>A0AAV9GTY4_9PEZI</name>
<dbReference type="SUPFAM" id="SSF56784">
    <property type="entry name" value="HAD-like"/>
    <property type="match status" value="1"/>
</dbReference>
<accession>A0AAV9GTY4</accession>
<gene>
    <name evidence="1" type="ORF">QBC34DRAFT_447671</name>
</gene>
<dbReference type="Proteomes" id="UP001321760">
    <property type="component" value="Unassembled WGS sequence"/>
</dbReference>
<evidence type="ECO:0000313" key="2">
    <source>
        <dbReference type="Proteomes" id="UP001321760"/>
    </source>
</evidence>
<organism evidence="1 2">
    <name type="scientific">Podospora aff. communis PSN243</name>
    <dbReference type="NCBI Taxonomy" id="3040156"/>
    <lineage>
        <taxon>Eukaryota</taxon>
        <taxon>Fungi</taxon>
        <taxon>Dikarya</taxon>
        <taxon>Ascomycota</taxon>
        <taxon>Pezizomycotina</taxon>
        <taxon>Sordariomycetes</taxon>
        <taxon>Sordariomycetidae</taxon>
        <taxon>Sordariales</taxon>
        <taxon>Podosporaceae</taxon>
        <taxon>Podospora</taxon>
    </lineage>
</organism>
<dbReference type="Gene3D" id="3.40.50.1000">
    <property type="entry name" value="HAD superfamily/HAD-like"/>
    <property type="match status" value="1"/>
</dbReference>
<dbReference type="Pfam" id="PF00702">
    <property type="entry name" value="Hydrolase"/>
    <property type="match status" value="1"/>
</dbReference>
<keyword evidence="2" id="KW-1185">Reference proteome</keyword>
<comment type="caution">
    <text evidence="1">The sequence shown here is derived from an EMBL/GenBank/DDBJ whole genome shotgun (WGS) entry which is preliminary data.</text>
</comment>
<dbReference type="AlphaFoldDB" id="A0AAV9GTY4"/>
<dbReference type="InterPro" id="IPR050849">
    <property type="entry name" value="HAD-like_hydrolase_phosphatase"/>
</dbReference>